<organism evidence="14 15">
    <name type="scientific">Paradesertivirga mongoliensis</name>
    <dbReference type="NCBI Taxonomy" id="2100740"/>
    <lineage>
        <taxon>Bacteria</taxon>
        <taxon>Pseudomonadati</taxon>
        <taxon>Bacteroidota</taxon>
        <taxon>Sphingobacteriia</taxon>
        <taxon>Sphingobacteriales</taxon>
        <taxon>Sphingobacteriaceae</taxon>
        <taxon>Paradesertivirga</taxon>
    </lineage>
</organism>
<dbReference type="PRINTS" id="PR00411">
    <property type="entry name" value="PNDRDTASEI"/>
</dbReference>
<evidence type="ECO:0000256" key="6">
    <source>
        <dbReference type="ARBA" id="ARBA00022642"/>
    </source>
</evidence>
<reference evidence="15" key="1">
    <citation type="journal article" date="2019" name="Int. J. Syst. Evol. Microbiol.">
        <title>The Global Catalogue of Microorganisms (GCM) 10K type strain sequencing project: providing services to taxonomists for standard genome sequencing and annotation.</title>
        <authorList>
            <consortium name="The Broad Institute Genomics Platform"/>
            <consortium name="The Broad Institute Genome Sequencing Center for Infectious Disease"/>
            <person name="Wu L."/>
            <person name="Ma J."/>
        </authorList>
    </citation>
    <scope>NUCLEOTIDE SEQUENCE [LARGE SCALE GENOMIC DNA]</scope>
    <source>
        <strain evidence="15">KCTC 42217</strain>
    </source>
</reference>
<evidence type="ECO:0000256" key="4">
    <source>
        <dbReference type="ARBA" id="ARBA00012173"/>
    </source>
</evidence>
<gene>
    <name evidence="14" type="primary">nadB</name>
    <name evidence="14" type="ORF">ACFSJU_04825</name>
</gene>
<dbReference type="Gene3D" id="1.20.58.100">
    <property type="entry name" value="Fumarate reductase/succinate dehydrogenase flavoprotein-like, C-terminal domain"/>
    <property type="match status" value="1"/>
</dbReference>
<dbReference type="Gene3D" id="3.50.50.60">
    <property type="entry name" value="FAD/NAD(P)-binding domain"/>
    <property type="match status" value="1"/>
</dbReference>
<protein>
    <recommendedName>
        <fullName evidence="4 10">L-aspartate oxidase</fullName>
        <ecNumber evidence="4 10">1.4.3.16</ecNumber>
    </recommendedName>
</protein>
<dbReference type="InterPro" id="IPR015939">
    <property type="entry name" value="Fum_Rdtase/Succ_DH_flav-like_C"/>
</dbReference>
<keyword evidence="15" id="KW-1185">Reference proteome</keyword>
<keyword evidence="7 11" id="KW-0274">FAD</keyword>
<evidence type="ECO:0000313" key="15">
    <source>
        <dbReference type="Proteomes" id="UP001597387"/>
    </source>
</evidence>
<dbReference type="Gene3D" id="3.90.700.10">
    <property type="entry name" value="Succinate dehydrogenase/fumarate reductase flavoprotein, catalytic domain"/>
    <property type="match status" value="1"/>
</dbReference>
<dbReference type="Pfam" id="PF02910">
    <property type="entry name" value="Succ_DH_flav_C"/>
    <property type="match status" value="1"/>
</dbReference>
<dbReference type="NCBIfam" id="NF006567">
    <property type="entry name" value="PRK09077.1"/>
    <property type="match status" value="1"/>
</dbReference>
<dbReference type="PANTHER" id="PTHR42716">
    <property type="entry name" value="L-ASPARTATE OXIDASE"/>
    <property type="match status" value="1"/>
</dbReference>
<proteinExistence type="inferred from homology"/>
<evidence type="ECO:0000259" key="13">
    <source>
        <dbReference type="Pfam" id="PF02910"/>
    </source>
</evidence>
<keyword evidence="5 11" id="KW-0285">Flavoprotein</keyword>
<dbReference type="RefSeq" id="WP_255898723.1">
    <property type="nucleotide sequence ID" value="NZ_JAFMZO010000001.1"/>
</dbReference>
<dbReference type="Pfam" id="PF00890">
    <property type="entry name" value="FAD_binding_2"/>
    <property type="match status" value="1"/>
</dbReference>
<comment type="catalytic activity">
    <reaction evidence="9">
        <text>L-aspartate + O2 = iminosuccinate + H2O2</text>
        <dbReference type="Rhea" id="RHEA:25876"/>
        <dbReference type="ChEBI" id="CHEBI:15379"/>
        <dbReference type="ChEBI" id="CHEBI:16240"/>
        <dbReference type="ChEBI" id="CHEBI:29991"/>
        <dbReference type="ChEBI" id="CHEBI:77875"/>
        <dbReference type="EC" id="1.4.3.16"/>
    </reaction>
    <physiologicalReaction direction="left-to-right" evidence="9">
        <dbReference type="Rhea" id="RHEA:25877"/>
    </physiologicalReaction>
</comment>
<dbReference type="EC" id="1.4.3.16" evidence="4 10"/>
<evidence type="ECO:0000256" key="10">
    <source>
        <dbReference type="NCBIfam" id="TIGR00551"/>
    </source>
</evidence>
<sequence length="528" mass="59171">MKDVDFLVVGSGIAGLSFALKAAKHGKVLILTKANEDESNTKYAQGGVAVVVDKEDSFEKHIEDTLIAGDGLCDREVVELVVKEGPDRIQEIIDYGTNFDTTKQGMYDLAKEGGHSESRILHYKDITGFEIERALLEKIHSNPNIEILTHYFAVELITQHHLGQFVDKRSDDIVCYGIYALNTYTNSVEKFLSKVTVMATGGAGHIYSNTTNPVIATGDGIAMVYRAKGKVRNMEFIQFHPTALYKPGEYPSFLISEAVRGFGGILRDRNGKEFMDSYDPRKSLAPRDIVARAIDSEMKKSGDEYVFLDITHRSKEDILSHFPNIYAKCLSIGIDMTKDYIPVTPACHYMCGGILVDYYGKTSISNLYACGECASTGLHGANRLASNSLLEATVFAHRIYIDAIKALDSIPVPANIPEWDETNTQLSNEDILVTHNLRETQKIMSDYVGIVRSDFRLERALRRLGLLHEETEDFYKKTKLSVKLCELRNIIQTAYIVIKSAMKRKESRGLHYTTDYPVHMDNPTDTIF</sequence>
<evidence type="ECO:0000256" key="8">
    <source>
        <dbReference type="ARBA" id="ARBA00023002"/>
    </source>
</evidence>
<evidence type="ECO:0000256" key="9">
    <source>
        <dbReference type="ARBA" id="ARBA00048305"/>
    </source>
</evidence>
<accession>A0ABW4ZII8</accession>
<evidence type="ECO:0000256" key="7">
    <source>
        <dbReference type="ARBA" id="ARBA00022827"/>
    </source>
</evidence>
<keyword evidence="8 11" id="KW-0560">Oxidoreductase</keyword>
<dbReference type="NCBIfam" id="TIGR00551">
    <property type="entry name" value="nadB"/>
    <property type="match status" value="1"/>
</dbReference>
<feature type="domain" description="Fumarate reductase/succinate dehydrogenase flavoprotein-like C-terminal" evidence="13">
    <location>
        <begin position="439"/>
        <end position="521"/>
    </location>
</feature>
<comment type="pathway">
    <text evidence="2 11">Cofactor biosynthesis; NAD(+) biosynthesis; iminoaspartate from L-aspartate (oxidase route): step 1/1.</text>
</comment>
<keyword evidence="6 11" id="KW-0662">Pyridine nucleotide biosynthesis</keyword>
<dbReference type="EMBL" id="JBHUHZ010000001">
    <property type="protein sequence ID" value="MFD2161705.1"/>
    <property type="molecule type" value="Genomic_DNA"/>
</dbReference>
<evidence type="ECO:0000256" key="3">
    <source>
        <dbReference type="ARBA" id="ARBA00008562"/>
    </source>
</evidence>
<dbReference type="InterPro" id="IPR005288">
    <property type="entry name" value="NadB"/>
</dbReference>
<dbReference type="SUPFAM" id="SSF46977">
    <property type="entry name" value="Succinate dehydrogenase/fumarate reductase flavoprotein C-terminal domain"/>
    <property type="match status" value="1"/>
</dbReference>
<dbReference type="GO" id="GO:0008734">
    <property type="term" value="F:L-aspartate oxidase activity"/>
    <property type="evidence" value="ECO:0007669"/>
    <property type="project" value="UniProtKB-EC"/>
</dbReference>
<dbReference type="InterPro" id="IPR027477">
    <property type="entry name" value="Succ_DH/fumarate_Rdtase_cat_sf"/>
</dbReference>
<evidence type="ECO:0000256" key="1">
    <source>
        <dbReference type="ARBA" id="ARBA00001974"/>
    </source>
</evidence>
<dbReference type="PANTHER" id="PTHR42716:SF2">
    <property type="entry name" value="L-ASPARTATE OXIDASE, CHLOROPLASTIC"/>
    <property type="match status" value="1"/>
</dbReference>
<evidence type="ECO:0000259" key="12">
    <source>
        <dbReference type="Pfam" id="PF00890"/>
    </source>
</evidence>
<evidence type="ECO:0000256" key="11">
    <source>
        <dbReference type="RuleBase" id="RU362049"/>
    </source>
</evidence>
<dbReference type="InterPro" id="IPR036188">
    <property type="entry name" value="FAD/NAD-bd_sf"/>
</dbReference>
<feature type="domain" description="FAD-dependent oxidoreductase 2 FAD-binding" evidence="12">
    <location>
        <begin position="5"/>
        <end position="389"/>
    </location>
</feature>
<comment type="cofactor">
    <cofactor evidence="1 11">
        <name>FAD</name>
        <dbReference type="ChEBI" id="CHEBI:57692"/>
    </cofactor>
</comment>
<dbReference type="SUPFAM" id="SSF56425">
    <property type="entry name" value="Succinate dehydrogenase/fumarate reductase flavoprotein, catalytic domain"/>
    <property type="match status" value="1"/>
</dbReference>
<comment type="function">
    <text evidence="11">Catalyzes the oxidation of L-aspartate to iminoaspartate.</text>
</comment>
<comment type="caution">
    <text evidence="14">The sequence shown here is derived from an EMBL/GenBank/DDBJ whole genome shotgun (WGS) entry which is preliminary data.</text>
</comment>
<dbReference type="InterPro" id="IPR037099">
    <property type="entry name" value="Fum_R/Succ_DH_flav-like_C_sf"/>
</dbReference>
<dbReference type="Proteomes" id="UP001597387">
    <property type="component" value="Unassembled WGS sequence"/>
</dbReference>
<dbReference type="InterPro" id="IPR003953">
    <property type="entry name" value="FAD-dep_OxRdtase_2_FAD-bd"/>
</dbReference>
<dbReference type="PRINTS" id="PR00368">
    <property type="entry name" value="FADPNR"/>
</dbReference>
<evidence type="ECO:0000313" key="14">
    <source>
        <dbReference type="EMBL" id="MFD2161705.1"/>
    </source>
</evidence>
<comment type="similarity">
    <text evidence="3 11">Belongs to the FAD-dependent oxidoreductase 2 family. NadB subfamily.</text>
</comment>
<dbReference type="SUPFAM" id="SSF51905">
    <property type="entry name" value="FAD/NAD(P)-binding domain"/>
    <property type="match status" value="1"/>
</dbReference>
<evidence type="ECO:0000256" key="5">
    <source>
        <dbReference type="ARBA" id="ARBA00022630"/>
    </source>
</evidence>
<comment type="subcellular location">
    <subcellularLocation>
        <location evidence="11">Cytoplasm</location>
    </subcellularLocation>
</comment>
<evidence type="ECO:0000256" key="2">
    <source>
        <dbReference type="ARBA" id="ARBA00004950"/>
    </source>
</evidence>
<name>A0ABW4ZII8_9SPHI</name>
<dbReference type="PIRSF" id="PIRSF000171">
    <property type="entry name" value="SDHA_APRA_LASPO"/>
    <property type="match status" value="1"/>
</dbReference>